<dbReference type="SUPFAM" id="SSF57716">
    <property type="entry name" value="Glucocorticoid receptor-like (DNA-binding domain)"/>
    <property type="match status" value="1"/>
</dbReference>
<feature type="domain" description="NR LBD" evidence="14">
    <location>
        <begin position="194"/>
        <end position="423"/>
    </location>
</feature>
<keyword evidence="10 11" id="KW-0539">Nucleus</keyword>
<proteinExistence type="inferred from homology"/>
<evidence type="ECO:0000256" key="8">
    <source>
        <dbReference type="ARBA" id="ARBA00023163"/>
    </source>
</evidence>
<dbReference type="PROSITE" id="PS51030">
    <property type="entry name" value="NUCLEAR_REC_DBD_2"/>
    <property type="match status" value="1"/>
</dbReference>
<dbReference type="GO" id="GO:0000978">
    <property type="term" value="F:RNA polymerase II cis-regulatory region sequence-specific DNA binding"/>
    <property type="evidence" value="ECO:0007669"/>
    <property type="project" value="InterPro"/>
</dbReference>
<keyword evidence="3 11" id="KW-0479">Metal-binding</keyword>
<evidence type="ECO:0000313" key="17">
    <source>
        <dbReference type="Proteomes" id="UP000274756"/>
    </source>
</evidence>
<dbReference type="SMART" id="SM00399">
    <property type="entry name" value="ZnF_C4"/>
    <property type="match status" value="1"/>
</dbReference>
<dbReference type="PROSITE" id="PS51843">
    <property type="entry name" value="NR_LBD"/>
    <property type="match status" value="1"/>
</dbReference>
<dbReference type="InterPro" id="IPR000536">
    <property type="entry name" value="Nucl_hrmn_rcpt_lig-bd"/>
</dbReference>
<dbReference type="GO" id="GO:0008270">
    <property type="term" value="F:zinc ion binding"/>
    <property type="evidence" value="ECO:0007669"/>
    <property type="project" value="UniProtKB-KW"/>
</dbReference>
<dbReference type="SMART" id="SM00430">
    <property type="entry name" value="HOLI"/>
    <property type="match status" value="1"/>
</dbReference>
<dbReference type="PRINTS" id="PR00398">
    <property type="entry name" value="STRDHORMONER"/>
</dbReference>
<dbReference type="SUPFAM" id="SSF48508">
    <property type="entry name" value="Nuclear receptor ligand-binding domain"/>
    <property type="match status" value="1"/>
</dbReference>
<evidence type="ECO:0000259" key="13">
    <source>
        <dbReference type="PROSITE" id="PS51030"/>
    </source>
</evidence>
<dbReference type="InterPro" id="IPR050274">
    <property type="entry name" value="Nuclear_hormone_rcpt_NR2"/>
</dbReference>
<evidence type="ECO:0000256" key="3">
    <source>
        <dbReference type="ARBA" id="ARBA00022723"/>
    </source>
</evidence>
<dbReference type="GO" id="GO:0005634">
    <property type="term" value="C:nucleus"/>
    <property type="evidence" value="ECO:0007669"/>
    <property type="project" value="UniProtKB-SubCell"/>
</dbReference>
<comment type="subcellular location">
    <subcellularLocation>
        <location evidence="1 11">Nucleus</location>
    </subcellularLocation>
</comment>
<keyword evidence="4 11" id="KW-0863">Zinc-finger</keyword>
<dbReference type="PRINTS" id="PR00047">
    <property type="entry name" value="STROIDFINGER"/>
</dbReference>
<dbReference type="CDD" id="cd06960">
    <property type="entry name" value="NR_DBD_HNF4A"/>
    <property type="match status" value="1"/>
</dbReference>
<dbReference type="GO" id="GO:0003700">
    <property type="term" value="F:DNA-binding transcription factor activity"/>
    <property type="evidence" value="ECO:0007669"/>
    <property type="project" value="InterPro"/>
</dbReference>
<dbReference type="InterPro" id="IPR001628">
    <property type="entry name" value="Znf_hrmn_rcpt"/>
</dbReference>
<dbReference type="InterPro" id="IPR035500">
    <property type="entry name" value="NHR-like_dom_sf"/>
</dbReference>
<keyword evidence="9 11" id="KW-0675">Receptor</keyword>
<feature type="region of interest" description="Disordered" evidence="12">
    <location>
        <begin position="445"/>
        <end position="464"/>
    </location>
</feature>
<accession>A0A0N4UEU4</accession>
<name>A0A0N4UEU4_DRAME</name>
<evidence type="ECO:0000313" key="16">
    <source>
        <dbReference type="Proteomes" id="UP000038040"/>
    </source>
</evidence>
<dbReference type="WBParaSite" id="DME_0000591901-mRNA-1">
    <property type="protein sequence ID" value="DME_0000591901-mRNA-1"/>
    <property type="gene ID" value="DME_0000591901"/>
</dbReference>
<dbReference type="EMBL" id="UYYG01000009">
    <property type="protein sequence ID" value="VDN50885.1"/>
    <property type="molecule type" value="Genomic_DNA"/>
</dbReference>
<dbReference type="Pfam" id="PF00104">
    <property type="entry name" value="Hormone_recep"/>
    <property type="match status" value="1"/>
</dbReference>
<reference evidence="15 17" key="2">
    <citation type="submission" date="2018-11" db="EMBL/GenBank/DDBJ databases">
        <authorList>
            <consortium name="Pathogen Informatics"/>
        </authorList>
    </citation>
    <scope>NUCLEOTIDE SEQUENCE [LARGE SCALE GENOMIC DNA]</scope>
</reference>
<dbReference type="InterPro" id="IPR001723">
    <property type="entry name" value="Nuclear_hrmn_rcpt"/>
</dbReference>
<gene>
    <name evidence="15" type="ORF">DME_LOCUS858</name>
</gene>
<evidence type="ECO:0000256" key="9">
    <source>
        <dbReference type="ARBA" id="ARBA00023170"/>
    </source>
</evidence>
<dbReference type="PROSITE" id="PS00031">
    <property type="entry name" value="NUCLEAR_REC_DBD_1"/>
    <property type="match status" value="1"/>
</dbReference>
<dbReference type="PROSITE" id="PS51257">
    <property type="entry name" value="PROKAR_LIPOPROTEIN"/>
    <property type="match status" value="1"/>
</dbReference>
<evidence type="ECO:0000256" key="7">
    <source>
        <dbReference type="ARBA" id="ARBA00023125"/>
    </source>
</evidence>
<reference evidence="18" key="1">
    <citation type="submission" date="2017-02" db="UniProtKB">
        <authorList>
            <consortium name="WormBaseParasite"/>
        </authorList>
    </citation>
    <scope>IDENTIFICATION</scope>
</reference>
<dbReference type="Proteomes" id="UP000038040">
    <property type="component" value="Unplaced"/>
</dbReference>
<dbReference type="InterPro" id="IPR013088">
    <property type="entry name" value="Znf_NHR/GATA"/>
</dbReference>
<protein>
    <submittedName>
        <fullName evidence="18">Nuclear receptor domain-containing protein</fullName>
    </submittedName>
</protein>
<evidence type="ECO:0000256" key="11">
    <source>
        <dbReference type="RuleBase" id="RU004334"/>
    </source>
</evidence>
<keyword evidence="17" id="KW-1185">Reference proteome</keyword>
<evidence type="ECO:0000256" key="12">
    <source>
        <dbReference type="SAM" id="MobiDB-lite"/>
    </source>
</evidence>
<evidence type="ECO:0000313" key="18">
    <source>
        <dbReference type="WBParaSite" id="DME_0000591901-mRNA-1"/>
    </source>
</evidence>
<dbReference type="Proteomes" id="UP000274756">
    <property type="component" value="Unassembled WGS sequence"/>
</dbReference>
<dbReference type="InterPro" id="IPR049636">
    <property type="entry name" value="HNF4-like_DBD"/>
</dbReference>
<dbReference type="AlphaFoldDB" id="A0A0N4UEU4"/>
<dbReference type="STRING" id="318479.A0A0N4UEU4"/>
<dbReference type="PANTHER" id="PTHR24083">
    <property type="entry name" value="NUCLEAR HORMONE RECEPTOR"/>
    <property type="match status" value="1"/>
</dbReference>
<feature type="domain" description="Nuclear receptor" evidence="13">
    <location>
        <begin position="9"/>
        <end position="84"/>
    </location>
</feature>
<dbReference type="Pfam" id="PF00105">
    <property type="entry name" value="zf-C4"/>
    <property type="match status" value="1"/>
</dbReference>
<keyword evidence="6 11" id="KW-0805">Transcription regulation</keyword>
<organism evidence="16 18">
    <name type="scientific">Dracunculus medinensis</name>
    <name type="common">Guinea worm</name>
    <dbReference type="NCBI Taxonomy" id="318479"/>
    <lineage>
        <taxon>Eukaryota</taxon>
        <taxon>Metazoa</taxon>
        <taxon>Ecdysozoa</taxon>
        <taxon>Nematoda</taxon>
        <taxon>Chromadorea</taxon>
        <taxon>Rhabditida</taxon>
        <taxon>Spirurina</taxon>
        <taxon>Dracunculoidea</taxon>
        <taxon>Dracunculidae</taxon>
        <taxon>Dracunculus</taxon>
    </lineage>
</organism>
<keyword evidence="5 11" id="KW-0862">Zinc</keyword>
<evidence type="ECO:0000256" key="10">
    <source>
        <dbReference type="ARBA" id="ARBA00023242"/>
    </source>
</evidence>
<evidence type="ECO:0000256" key="2">
    <source>
        <dbReference type="ARBA" id="ARBA00005993"/>
    </source>
</evidence>
<evidence type="ECO:0000313" key="15">
    <source>
        <dbReference type="EMBL" id="VDN50885.1"/>
    </source>
</evidence>
<comment type="similarity">
    <text evidence="2 11">Belongs to the nuclear hormone receptor family.</text>
</comment>
<sequence length="464" mass="52100">MKYVVEGISEPCAVCGDKSTGTHYGVVSCNGCKGFFRRTVLRNQKFICRFNQACVIDKNFRCSCRYCRFQKCISVGMKREAIILELPQFTVFSAIQFERDSIGSPKKRNINLLSHGATHGPNEIVSTYSNQVEGNNTSYRMNIIDVLMEMEARVNEEMFARHRGSIASSTSSSAINSSFSNVCRGSSSAFTQTSRPYTIEELNEISRTTLLLMVNFNYSIFLPSVMLAGLLPVPHNTVEWAKNLSPFPDLAMDDKIILLKNYAPQHLILLPAFRSPDSTRACLFSNTFMNQNQNEFTSFAAFKTSNITPRVLDEIVWPMRQLHMREQEFVCLKALAFLHPEAKGLSSTAQPVIRDARNNVLKALYSFIVENMPEEAPTRYGNILLLAPALKSLTQLLIDNMTLTKFFGLAEVDSLLSEFILDDIFDQNATPASLQHHLTSSFPTTSTASMTNETDSQRNVMTVL</sequence>
<dbReference type="Gene3D" id="1.10.565.10">
    <property type="entry name" value="Retinoid X Receptor"/>
    <property type="match status" value="1"/>
</dbReference>
<evidence type="ECO:0000256" key="6">
    <source>
        <dbReference type="ARBA" id="ARBA00023015"/>
    </source>
</evidence>
<evidence type="ECO:0000256" key="1">
    <source>
        <dbReference type="ARBA" id="ARBA00004123"/>
    </source>
</evidence>
<dbReference type="FunFam" id="3.30.50.10:FF:000030">
    <property type="entry name" value="Nuclear Hormone Receptor family"/>
    <property type="match status" value="1"/>
</dbReference>
<keyword evidence="7 11" id="KW-0238">DNA-binding</keyword>
<keyword evidence="8 11" id="KW-0804">Transcription</keyword>
<dbReference type="Gene3D" id="3.30.50.10">
    <property type="entry name" value="Erythroid Transcription Factor GATA-1, subunit A"/>
    <property type="match status" value="1"/>
</dbReference>
<evidence type="ECO:0000256" key="5">
    <source>
        <dbReference type="ARBA" id="ARBA00022833"/>
    </source>
</evidence>
<evidence type="ECO:0000259" key="14">
    <source>
        <dbReference type="PROSITE" id="PS51843"/>
    </source>
</evidence>
<dbReference type="OrthoDB" id="5771769at2759"/>
<evidence type="ECO:0000256" key="4">
    <source>
        <dbReference type="ARBA" id="ARBA00022771"/>
    </source>
</evidence>